<evidence type="ECO:0000256" key="7">
    <source>
        <dbReference type="SAM" id="MobiDB-lite"/>
    </source>
</evidence>
<dbReference type="PANTHER" id="PTHR21569:SF1">
    <property type="entry name" value="SMALL RIBOSOMAL SUBUNIT PROTEIN US9M"/>
    <property type="match status" value="1"/>
</dbReference>
<dbReference type="PANTHER" id="PTHR21569">
    <property type="entry name" value="RIBOSOMAL PROTEIN S9"/>
    <property type="match status" value="1"/>
</dbReference>
<organism evidence="8">
    <name type="scientific">Microthamnion kuetzingianum</name>
    <dbReference type="NCBI Taxonomy" id="34148"/>
    <lineage>
        <taxon>Eukaryota</taxon>
        <taxon>Viridiplantae</taxon>
        <taxon>Chlorophyta</taxon>
        <taxon>core chlorophytes</taxon>
        <taxon>Trebouxiophyceae</taxon>
        <taxon>Microthamniales</taxon>
        <taxon>Microthamniaceae</taxon>
        <taxon>Microthamnion</taxon>
    </lineage>
</organism>
<evidence type="ECO:0000313" key="8">
    <source>
        <dbReference type="EMBL" id="AIT94729.1"/>
    </source>
</evidence>
<dbReference type="InterPro" id="IPR023035">
    <property type="entry name" value="Ribosomal_uS9_bac/plastid"/>
</dbReference>
<comment type="similarity">
    <text evidence="1 5 6">Belongs to the universal ribosomal protein uS9 family.</text>
</comment>
<dbReference type="InterPro" id="IPR020568">
    <property type="entry name" value="Ribosomal_Su5_D2-typ_SF"/>
</dbReference>
<feature type="compositionally biased region" description="Basic residues" evidence="7">
    <location>
        <begin position="138"/>
        <end position="157"/>
    </location>
</feature>
<dbReference type="RefSeq" id="YP_009105856.1">
    <property type="nucleotide sequence ID" value="NC_025537.1"/>
</dbReference>
<dbReference type="GeneID" id="22159956"/>
<evidence type="ECO:0000256" key="1">
    <source>
        <dbReference type="ARBA" id="ARBA00005251"/>
    </source>
</evidence>
<evidence type="ECO:0000256" key="5">
    <source>
        <dbReference type="HAMAP-Rule" id="MF_00532"/>
    </source>
</evidence>
<reference evidence="8" key="1">
    <citation type="journal article" date="2014" name="BMC Evol. Biol.">
        <title>Chloroplast phylogenomic analysis resolves deep-level relationships within the green algal class Trebouxiophyceae.</title>
        <authorList>
            <person name="Lemieux C."/>
            <person name="Otis C."/>
            <person name="Turmel M."/>
        </authorList>
    </citation>
    <scope>NUCLEOTIDE SEQUENCE</scope>
</reference>
<dbReference type="Gene3D" id="3.30.230.10">
    <property type="match status" value="1"/>
</dbReference>
<dbReference type="EMBL" id="KM462876">
    <property type="protein sequence ID" value="AIT94729.1"/>
    <property type="molecule type" value="Genomic_DNA"/>
</dbReference>
<dbReference type="InterPro" id="IPR000754">
    <property type="entry name" value="Ribosomal_uS9"/>
</dbReference>
<dbReference type="AlphaFoldDB" id="A0A097KNF4"/>
<sequence length="157" mass="17558">MLLKKNKIFAIGRRKTARAQVQLMTGTGQFIINGKTAVMYMQEDPSALLAIQAPIQLLRLYNDSDSTLAMTSSIENSTEEKIYDTTKYDTVVKVNGGGLKGQAEAIKLGIAKALCIIDESYRSCLRTKGYLTRDSRSKERKKYGLKKARKAPQFSKR</sequence>
<protein>
    <recommendedName>
        <fullName evidence="4 5">Small ribosomal subunit protein uS9c</fullName>
    </recommendedName>
</protein>
<proteinExistence type="inferred from homology"/>
<dbReference type="InterPro" id="IPR020574">
    <property type="entry name" value="Ribosomal_uS9_CS"/>
</dbReference>
<evidence type="ECO:0000256" key="4">
    <source>
        <dbReference type="ARBA" id="ARBA00035152"/>
    </source>
</evidence>
<evidence type="ECO:0000256" key="6">
    <source>
        <dbReference type="RuleBase" id="RU003815"/>
    </source>
</evidence>
<dbReference type="Pfam" id="PF00380">
    <property type="entry name" value="Ribosomal_S9"/>
    <property type="match status" value="2"/>
</dbReference>
<geneLocation type="chloroplast" evidence="8"/>
<dbReference type="GO" id="GO:0015935">
    <property type="term" value="C:small ribosomal subunit"/>
    <property type="evidence" value="ECO:0007669"/>
    <property type="project" value="TreeGrafter"/>
</dbReference>
<feature type="region of interest" description="Disordered" evidence="7">
    <location>
        <begin position="135"/>
        <end position="157"/>
    </location>
</feature>
<keyword evidence="8" id="KW-0150">Chloroplast</keyword>
<comment type="subcellular location">
    <subcellularLocation>
        <location evidence="5">Plastid</location>
        <location evidence="5">Chloroplast</location>
    </subcellularLocation>
</comment>
<dbReference type="InterPro" id="IPR014721">
    <property type="entry name" value="Ribsml_uS5_D2-typ_fold_subgr"/>
</dbReference>
<dbReference type="GO" id="GO:0003723">
    <property type="term" value="F:RNA binding"/>
    <property type="evidence" value="ECO:0007669"/>
    <property type="project" value="TreeGrafter"/>
</dbReference>
<gene>
    <name evidence="5 8" type="primary">rps9</name>
</gene>
<evidence type="ECO:0000256" key="3">
    <source>
        <dbReference type="ARBA" id="ARBA00023274"/>
    </source>
</evidence>
<accession>A0A097KNF4</accession>
<dbReference type="GO" id="GO:0006412">
    <property type="term" value="P:translation"/>
    <property type="evidence" value="ECO:0007669"/>
    <property type="project" value="UniProtKB-UniRule"/>
</dbReference>
<keyword evidence="8" id="KW-0934">Plastid</keyword>
<name>A0A097KNF4_9CHLO</name>
<keyword evidence="2 5" id="KW-0689">Ribosomal protein</keyword>
<dbReference type="GO" id="GO:0003735">
    <property type="term" value="F:structural constituent of ribosome"/>
    <property type="evidence" value="ECO:0007669"/>
    <property type="project" value="InterPro"/>
</dbReference>
<dbReference type="GO" id="GO:0009507">
    <property type="term" value="C:chloroplast"/>
    <property type="evidence" value="ECO:0007669"/>
    <property type="project" value="UniProtKB-SubCell"/>
</dbReference>
<evidence type="ECO:0000256" key="2">
    <source>
        <dbReference type="ARBA" id="ARBA00022980"/>
    </source>
</evidence>
<dbReference type="SUPFAM" id="SSF54211">
    <property type="entry name" value="Ribosomal protein S5 domain 2-like"/>
    <property type="match status" value="1"/>
</dbReference>
<keyword evidence="3 5" id="KW-0687">Ribonucleoprotein</keyword>
<dbReference type="PROSITE" id="PS00360">
    <property type="entry name" value="RIBOSOMAL_S9"/>
    <property type="match status" value="1"/>
</dbReference>
<dbReference type="HAMAP" id="MF_00532_B">
    <property type="entry name" value="Ribosomal_uS9_B"/>
    <property type="match status" value="1"/>
</dbReference>